<keyword evidence="2" id="KW-0408">Iron</keyword>
<dbReference type="SUPFAM" id="SSF51197">
    <property type="entry name" value="Clavaminate synthase-like"/>
    <property type="match status" value="1"/>
</dbReference>
<keyword evidence="2" id="KW-0479">Metal-binding</keyword>
<dbReference type="PRINTS" id="PR00682">
    <property type="entry name" value="IPNSYNTHASE"/>
</dbReference>
<dbReference type="Pfam" id="PF03171">
    <property type="entry name" value="2OG-FeII_Oxy"/>
    <property type="match status" value="1"/>
</dbReference>
<gene>
    <name evidence="4" type="ORF">N7476_011356</name>
</gene>
<dbReference type="EMBL" id="JAPZBO010000010">
    <property type="protein sequence ID" value="KAJ5299799.1"/>
    <property type="molecule type" value="Genomic_DNA"/>
</dbReference>
<dbReference type="Pfam" id="PF14226">
    <property type="entry name" value="DIOX_N"/>
    <property type="match status" value="1"/>
</dbReference>
<keyword evidence="2" id="KW-0560">Oxidoreductase</keyword>
<comment type="similarity">
    <text evidence="1 2">Belongs to the iron/ascorbate-dependent oxidoreductase family.</text>
</comment>
<dbReference type="InterPro" id="IPR026992">
    <property type="entry name" value="DIOX_N"/>
</dbReference>
<reference evidence="4" key="2">
    <citation type="journal article" date="2023" name="IMA Fungus">
        <title>Comparative genomic study of the Penicillium genus elucidates a diverse pangenome and 15 lateral gene transfer events.</title>
        <authorList>
            <person name="Petersen C."/>
            <person name="Sorensen T."/>
            <person name="Nielsen M.R."/>
            <person name="Sondergaard T.E."/>
            <person name="Sorensen J.L."/>
            <person name="Fitzpatrick D.A."/>
            <person name="Frisvad J.C."/>
            <person name="Nielsen K.L."/>
        </authorList>
    </citation>
    <scope>NUCLEOTIDE SEQUENCE</scope>
    <source>
        <strain evidence="4">IBT 21472</strain>
    </source>
</reference>
<dbReference type="InterPro" id="IPR005123">
    <property type="entry name" value="Oxoglu/Fe-dep_dioxygenase_dom"/>
</dbReference>
<dbReference type="PANTHER" id="PTHR47990">
    <property type="entry name" value="2-OXOGLUTARATE (2OG) AND FE(II)-DEPENDENT OXYGENASE SUPERFAMILY PROTEIN-RELATED"/>
    <property type="match status" value="1"/>
</dbReference>
<evidence type="ECO:0000259" key="3">
    <source>
        <dbReference type="PROSITE" id="PS51471"/>
    </source>
</evidence>
<sequence length="364" mass="41691">MRTGEPPVIDFGRELRFQFLDLINESSKLITIFHKAYYGSDTEAKKNLVQEVRHACEQFGFFQLVNHAIPSDLQGQVLEQSKDLFELPLETKQKYDKEVEGYQRGYECLRSQNFEKRTMGDLKEGYYLGKNLPSDDPFVVERRFGQAPNKYPTELHDPPKFQSVMEEYHSVMSTFATNLMQVMALTLNLNEDFFDEFCDHPVAVLRLLHYPPQDPTTVETERGIGAHTDFGAITILLQDNTGGLQVWNNTSSEWVDVTPISGAYVVNLGNLMMQWTNDRYLSNLHRVINKSGDERFSVPFFFSGNPNFTVECLPSCIDSEKGAKHPPVMVHDWMVGRIADTYGCSHYKAIGDLRQELANSMETR</sequence>
<keyword evidence="5" id="KW-1185">Reference proteome</keyword>
<evidence type="ECO:0000313" key="5">
    <source>
        <dbReference type="Proteomes" id="UP001147746"/>
    </source>
</evidence>
<dbReference type="Gene3D" id="2.60.120.330">
    <property type="entry name" value="B-lactam Antibiotic, Isopenicillin N Synthase, Chain"/>
    <property type="match status" value="1"/>
</dbReference>
<accession>A0A9W9PPE2</accession>
<dbReference type="InterPro" id="IPR050231">
    <property type="entry name" value="Iron_ascorbate_oxido_reductase"/>
</dbReference>
<dbReference type="AlphaFoldDB" id="A0A9W9PPE2"/>
<comment type="caution">
    <text evidence="4">The sequence shown here is derived from an EMBL/GenBank/DDBJ whole genome shotgun (WGS) entry which is preliminary data.</text>
</comment>
<dbReference type="Proteomes" id="UP001147746">
    <property type="component" value="Unassembled WGS sequence"/>
</dbReference>
<protein>
    <submittedName>
        <fullName evidence="4">Oxidoreductase</fullName>
    </submittedName>
</protein>
<evidence type="ECO:0000313" key="4">
    <source>
        <dbReference type="EMBL" id="KAJ5299799.1"/>
    </source>
</evidence>
<reference evidence="4" key="1">
    <citation type="submission" date="2022-12" db="EMBL/GenBank/DDBJ databases">
        <authorList>
            <person name="Petersen C."/>
        </authorList>
    </citation>
    <scope>NUCLEOTIDE SEQUENCE</scope>
    <source>
        <strain evidence="4">IBT 21472</strain>
    </source>
</reference>
<feature type="domain" description="Fe2OG dioxygenase" evidence="3">
    <location>
        <begin position="201"/>
        <end position="304"/>
    </location>
</feature>
<dbReference type="GO" id="GO:0044283">
    <property type="term" value="P:small molecule biosynthetic process"/>
    <property type="evidence" value="ECO:0007669"/>
    <property type="project" value="UniProtKB-ARBA"/>
</dbReference>
<dbReference type="InterPro" id="IPR027443">
    <property type="entry name" value="IPNS-like_sf"/>
</dbReference>
<evidence type="ECO:0000256" key="2">
    <source>
        <dbReference type="RuleBase" id="RU003682"/>
    </source>
</evidence>
<dbReference type="GO" id="GO:0016491">
    <property type="term" value="F:oxidoreductase activity"/>
    <property type="evidence" value="ECO:0007669"/>
    <property type="project" value="UniProtKB-KW"/>
</dbReference>
<dbReference type="PROSITE" id="PS51471">
    <property type="entry name" value="FE2OG_OXY"/>
    <property type="match status" value="1"/>
</dbReference>
<organism evidence="4 5">
    <name type="scientific">Penicillium atrosanguineum</name>
    <dbReference type="NCBI Taxonomy" id="1132637"/>
    <lineage>
        <taxon>Eukaryota</taxon>
        <taxon>Fungi</taxon>
        <taxon>Dikarya</taxon>
        <taxon>Ascomycota</taxon>
        <taxon>Pezizomycotina</taxon>
        <taxon>Eurotiomycetes</taxon>
        <taxon>Eurotiomycetidae</taxon>
        <taxon>Eurotiales</taxon>
        <taxon>Aspergillaceae</taxon>
        <taxon>Penicillium</taxon>
    </lineage>
</organism>
<name>A0A9W9PPE2_9EURO</name>
<evidence type="ECO:0000256" key="1">
    <source>
        <dbReference type="ARBA" id="ARBA00008056"/>
    </source>
</evidence>
<dbReference type="GO" id="GO:0046872">
    <property type="term" value="F:metal ion binding"/>
    <property type="evidence" value="ECO:0007669"/>
    <property type="project" value="UniProtKB-KW"/>
</dbReference>
<dbReference type="InterPro" id="IPR044861">
    <property type="entry name" value="IPNS-like_FE2OG_OXY"/>
</dbReference>
<proteinExistence type="inferred from homology"/>